<dbReference type="RefSeq" id="WP_049664728.1">
    <property type="nucleotide sequence ID" value="NZ_LFXJ01000005.1"/>
</dbReference>
<dbReference type="InterPro" id="IPR018044">
    <property type="entry name" value="Peptidase_S11"/>
</dbReference>
<dbReference type="SUPFAM" id="SSF56601">
    <property type="entry name" value="beta-lactamase/transpeptidase-like"/>
    <property type="match status" value="1"/>
</dbReference>
<evidence type="ECO:0000256" key="5">
    <source>
        <dbReference type="ARBA" id="ARBA00022984"/>
    </source>
</evidence>
<keyword evidence="6" id="KW-0961">Cell wall biogenesis/degradation</keyword>
<dbReference type="GO" id="GO:0009252">
    <property type="term" value="P:peptidoglycan biosynthetic process"/>
    <property type="evidence" value="ECO:0007669"/>
    <property type="project" value="UniProtKB-KW"/>
</dbReference>
<dbReference type="GO" id="GO:0071555">
    <property type="term" value="P:cell wall organization"/>
    <property type="evidence" value="ECO:0007669"/>
    <property type="project" value="UniProtKB-KW"/>
</dbReference>
<dbReference type="PANTHER" id="PTHR21581:SF26">
    <property type="entry name" value="D-ALANYL-D-ALANINE ENDOPEPTIDASE"/>
    <property type="match status" value="1"/>
</dbReference>
<feature type="active site" description="Acyl-ester intermediate" evidence="7">
    <location>
        <position position="62"/>
    </location>
</feature>
<dbReference type="Gene3D" id="3.40.710.10">
    <property type="entry name" value="DD-peptidase/beta-lactamase superfamily"/>
    <property type="match status" value="1"/>
</dbReference>
<evidence type="ECO:0000256" key="6">
    <source>
        <dbReference type="ARBA" id="ARBA00023316"/>
    </source>
</evidence>
<dbReference type="GeneID" id="96597989"/>
<name>A0A0K9FCP3_9BACI</name>
<feature type="binding site" evidence="8">
    <location>
        <position position="228"/>
    </location>
    <ligand>
        <name>substrate</name>
    </ligand>
</feature>
<feature type="active site" description="Proton acceptor" evidence="7">
    <location>
        <position position="65"/>
    </location>
</feature>
<accession>A0A0K9FCP3</accession>
<comment type="similarity">
    <text evidence="1 9">Belongs to the peptidase S11 family.</text>
</comment>
<dbReference type="OrthoDB" id="9791132at2"/>
<dbReference type="Pfam" id="PF00768">
    <property type="entry name" value="Peptidase_S11"/>
    <property type="match status" value="1"/>
</dbReference>
<protein>
    <submittedName>
        <fullName evidence="11">Penicillin-binding protein</fullName>
    </submittedName>
</protein>
<dbReference type="InterPro" id="IPR012338">
    <property type="entry name" value="Beta-lactam/transpept-like"/>
</dbReference>
<keyword evidence="5" id="KW-0573">Peptidoglycan synthesis</keyword>
<gene>
    <name evidence="11" type="ORF">ACZ11_06830</name>
</gene>
<dbReference type="PANTHER" id="PTHR21581">
    <property type="entry name" value="D-ALANYL-D-ALANINE CARBOXYPEPTIDASE"/>
    <property type="match status" value="1"/>
</dbReference>
<dbReference type="InterPro" id="IPR001967">
    <property type="entry name" value="Peptidase_S11_N"/>
</dbReference>
<comment type="caution">
    <text evidence="11">The sequence shown here is derived from an EMBL/GenBank/DDBJ whole genome shotgun (WGS) entry which is preliminary data.</text>
</comment>
<proteinExistence type="inferred from homology"/>
<dbReference type="PATRIC" id="fig|582475.4.peg.843"/>
<evidence type="ECO:0000313" key="11">
    <source>
        <dbReference type="EMBL" id="KMY31896.1"/>
    </source>
</evidence>
<dbReference type="EMBL" id="LFXJ01000005">
    <property type="protein sequence ID" value="KMY31896.1"/>
    <property type="molecule type" value="Genomic_DNA"/>
</dbReference>
<dbReference type="GO" id="GO:0008360">
    <property type="term" value="P:regulation of cell shape"/>
    <property type="evidence" value="ECO:0007669"/>
    <property type="project" value="UniProtKB-KW"/>
</dbReference>
<evidence type="ECO:0000256" key="9">
    <source>
        <dbReference type="RuleBase" id="RU004016"/>
    </source>
</evidence>
<feature type="domain" description="Peptidase S11 D-alanyl-D-alanine carboxypeptidase A N-terminal" evidence="10">
    <location>
        <begin position="27"/>
        <end position="258"/>
    </location>
</feature>
<evidence type="ECO:0000313" key="12">
    <source>
        <dbReference type="Proteomes" id="UP000037326"/>
    </source>
</evidence>
<reference evidence="12" key="1">
    <citation type="submission" date="2015-07" db="EMBL/GenBank/DDBJ databases">
        <authorList>
            <consortium name="Consortium for Microbial Forensics and Genomics (microFORGE)"/>
            <person name="Knight B.M."/>
            <person name="Roberts D.P."/>
            <person name="Lin D."/>
            <person name="Hari K."/>
            <person name="Fletcher J."/>
            <person name="Melcher U."/>
            <person name="Blagden T."/>
            <person name="Winegar R.A."/>
        </authorList>
    </citation>
    <scope>NUCLEOTIDE SEQUENCE [LARGE SCALE GENOMIC DNA]</scope>
    <source>
        <strain evidence="12">DSM 23493</strain>
    </source>
</reference>
<dbReference type="AlphaFoldDB" id="A0A0K9FCP3"/>
<organism evidence="11 12">
    <name type="scientific">Lysinibacillus xylanilyticus</name>
    <dbReference type="NCBI Taxonomy" id="582475"/>
    <lineage>
        <taxon>Bacteria</taxon>
        <taxon>Bacillati</taxon>
        <taxon>Bacillota</taxon>
        <taxon>Bacilli</taxon>
        <taxon>Bacillales</taxon>
        <taxon>Bacillaceae</taxon>
        <taxon>Lysinibacillus</taxon>
    </lineage>
</organism>
<dbReference type="Proteomes" id="UP000037326">
    <property type="component" value="Unassembled WGS sequence"/>
</dbReference>
<dbReference type="GO" id="GO:0009002">
    <property type="term" value="F:serine-type D-Ala-D-Ala carboxypeptidase activity"/>
    <property type="evidence" value="ECO:0007669"/>
    <property type="project" value="InterPro"/>
</dbReference>
<evidence type="ECO:0000256" key="2">
    <source>
        <dbReference type="ARBA" id="ARBA00022729"/>
    </source>
</evidence>
<evidence type="ECO:0000256" key="3">
    <source>
        <dbReference type="ARBA" id="ARBA00022801"/>
    </source>
</evidence>
<evidence type="ECO:0000256" key="8">
    <source>
        <dbReference type="PIRSR" id="PIRSR618044-2"/>
    </source>
</evidence>
<feature type="active site" evidence="7">
    <location>
        <position position="122"/>
    </location>
</feature>
<dbReference type="PRINTS" id="PR00725">
    <property type="entry name" value="DADACBPTASE1"/>
</dbReference>
<keyword evidence="4" id="KW-0133">Cell shape</keyword>
<evidence type="ECO:0000256" key="4">
    <source>
        <dbReference type="ARBA" id="ARBA00022960"/>
    </source>
</evidence>
<dbReference type="GO" id="GO:0006508">
    <property type="term" value="P:proteolysis"/>
    <property type="evidence" value="ECO:0007669"/>
    <property type="project" value="InterPro"/>
</dbReference>
<keyword evidence="2" id="KW-0732">Signal</keyword>
<keyword evidence="3" id="KW-0378">Hydrolase</keyword>
<evidence type="ECO:0000259" key="10">
    <source>
        <dbReference type="Pfam" id="PF00768"/>
    </source>
</evidence>
<evidence type="ECO:0000256" key="7">
    <source>
        <dbReference type="PIRSR" id="PIRSR618044-1"/>
    </source>
</evidence>
<evidence type="ECO:0000256" key="1">
    <source>
        <dbReference type="ARBA" id="ARBA00007164"/>
    </source>
</evidence>
<sequence>MKKFVLFCFICAAVFFFYYTNKTPEQTQVELPSLHSKNAMLLNEKGDVLFEKNADDIIYPASLTKIMTAIVAIEMSEDLQKQTIVTPQTISKFTAQNASMAGFKAGDFVTIEDLLYGTLLASGADATGTLADMMTGSEEAFVTLMNNKAQELGLNDTHFVNASGLHDPAHVSSVRDISKLFRYAIKNPTFYQILTSKSYMTHVPNELTITSSLLAKIPGGEGVILGGKTGYTPEAGLCLASIIEKEGKQYIFVTTNANGQAWIPPFHIDDALMAYDAIGGKNMKK</sequence>